<proteinExistence type="predicted"/>
<sequence length="80" mass="9612">MIILILILFSLIIFIIYYLNKYEYFYPYTVSTRNTRNMSYDIRGDIPINPTYVGPWLNSDIYNFDYGNNYVRDNGTVLFL</sequence>
<organism evidence="1">
    <name type="scientific">Hokovirus HKV1</name>
    <dbReference type="NCBI Taxonomy" id="1977638"/>
    <lineage>
        <taxon>Viruses</taxon>
        <taxon>Varidnaviria</taxon>
        <taxon>Bamfordvirae</taxon>
        <taxon>Nucleocytoviricota</taxon>
        <taxon>Megaviricetes</taxon>
        <taxon>Imitervirales</taxon>
        <taxon>Mimiviridae</taxon>
        <taxon>Klosneuvirinae</taxon>
        <taxon>Hokovirus</taxon>
    </lineage>
</organism>
<accession>A0A1V0SG64</accession>
<dbReference type="EMBL" id="KY684104">
    <property type="protein sequence ID" value="ARF10707.1"/>
    <property type="molecule type" value="Genomic_DNA"/>
</dbReference>
<protein>
    <submittedName>
        <fullName evidence="1">Uncharacterized protein</fullName>
    </submittedName>
</protein>
<gene>
    <name evidence="1" type="ORF">Hokovirus_2_234</name>
</gene>
<evidence type="ECO:0000313" key="1">
    <source>
        <dbReference type="EMBL" id="ARF10707.1"/>
    </source>
</evidence>
<reference evidence="1" key="1">
    <citation type="journal article" date="2017" name="Science">
        <title>Giant viruses with an expanded complement of translation system components.</title>
        <authorList>
            <person name="Schulz F."/>
            <person name="Yutin N."/>
            <person name="Ivanova N.N."/>
            <person name="Ortega D.R."/>
            <person name="Lee T.K."/>
            <person name="Vierheilig J."/>
            <person name="Daims H."/>
            <person name="Horn M."/>
            <person name="Wagner M."/>
            <person name="Jensen G.J."/>
            <person name="Kyrpides N.C."/>
            <person name="Koonin E.V."/>
            <person name="Woyke T."/>
        </authorList>
    </citation>
    <scope>NUCLEOTIDE SEQUENCE</scope>
    <source>
        <strain evidence="1">HKV1</strain>
    </source>
</reference>
<name>A0A1V0SG64_9VIRU</name>